<dbReference type="InterPro" id="IPR050026">
    <property type="entry name" value="PHA_gran_PhaM_N"/>
</dbReference>
<dbReference type="RefSeq" id="WP_092745566.1">
    <property type="nucleotide sequence ID" value="NZ_FMZC01000017.1"/>
</dbReference>
<evidence type="ECO:0000313" key="3">
    <source>
        <dbReference type="Proteomes" id="UP000198781"/>
    </source>
</evidence>
<organism evidence="2 3">
    <name type="scientific">Paracidovorax valerianellae</name>
    <dbReference type="NCBI Taxonomy" id="187868"/>
    <lineage>
        <taxon>Bacteria</taxon>
        <taxon>Pseudomonadati</taxon>
        <taxon>Pseudomonadota</taxon>
        <taxon>Betaproteobacteria</taxon>
        <taxon>Burkholderiales</taxon>
        <taxon>Comamonadaceae</taxon>
        <taxon>Paracidovorax</taxon>
    </lineage>
</organism>
<feature type="compositionally biased region" description="Basic and acidic residues" evidence="1">
    <location>
        <begin position="139"/>
        <end position="150"/>
    </location>
</feature>
<dbReference type="EMBL" id="FMZC01000017">
    <property type="protein sequence ID" value="SDE41584.1"/>
    <property type="molecule type" value="Genomic_DNA"/>
</dbReference>
<dbReference type="OrthoDB" id="8566581at2"/>
<sequence length="304" mass="30808">MSDTSPFGFGRFVPGFDFLQNLAKGATGGAPQMPSLSSWVAPTLSVEELEKRIDELKAVQFWLEQNSRALTATVQALEVQKMTLATLKGMNVAMGDLAGAFAPKASPAPAPAAAAPEPFRASPAPHREPPAAPPPADDAALHDHTGHSDGDDAASSSASSALPGVVDPMQWWGALTSQFQQIAANALGDPSQQSAVEATRGAATEAFKTATNMATQMAAQGLQGVQEAARMATAGVASTAATPASPRPARSQKKTAAPAAAKRASAPAKAAAKKAAAPRPAPARRGASAPPAGKTAAPRKRAGQ</sequence>
<evidence type="ECO:0000256" key="1">
    <source>
        <dbReference type="SAM" id="MobiDB-lite"/>
    </source>
</evidence>
<reference evidence="2 3" key="1">
    <citation type="submission" date="2016-10" db="EMBL/GenBank/DDBJ databases">
        <authorList>
            <person name="de Groot N.N."/>
        </authorList>
    </citation>
    <scope>NUCLEOTIDE SEQUENCE [LARGE SCALE GENOMIC DNA]</scope>
    <source>
        <strain evidence="2 3">DSM 16619</strain>
    </source>
</reference>
<evidence type="ECO:0000313" key="2">
    <source>
        <dbReference type="EMBL" id="SDE41584.1"/>
    </source>
</evidence>
<proteinExistence type="predicted"/>
<feature type="region of interest" description="Disordered" evidence="1">
    <location>
        <begin position="104"/>
        <end position="162"/>
    </location>
</feature>
<feature type="compositionally biased region" description="Low complexity" evidence="1">
    <location>
        <begin position="256"/>
        <end position="294"/>
    </location>
</feature>
<feature type="compositionally biased region" description="Low complexity" evidence="1">
    <location>
        <begin position="104"/>
        <end position="124"/>
    </location>
</feature>
<dbReference type="AlphaFoldDB" id="A0A1G7CQ90"/>
<accession>A0A1G7CQ90</accession>
<gene>
    <name evidence="2" type="ORF">SAMN05192589_1179</name>
</gene>
<keyword evidence="3" id="KW-1185">Reference proteome</keyword>
<protein>
    <submittedName>
        <fullName evidence="2">Uncharacterized protein</fullName>
    </submittedName>
</protein>
<feature type="region of interest" description="Disordered" evidence="1">
    <location>
        <begin position="236"/>
        <end position="304"/>
    </location>
</feature>
<dbReference type="Proteomes" id="UP000198781">
    <property type="component" value="Unassembled WGS sequence"/>
</dbReference>
<name>A0A1G7CQ90_9BURK</name>
<dbReference type="STRING" id="187868.SAMN05192589_1179"/>
<dbReference type="NCBIfam" id="NF043076">
    <property type="entry name" value="PHA_gran_PhaM"/>
    <property type="match status" value="1"/>
</dbReference>
<feature type="compositionally biased region" description="Low complexity" evidence="1">
    <location>
        <begin position="236"/>
        <end position="249"/>
    </location>
</feature>